<dbReference type="InterPro" id="IPR015421">
    <property type="entry name" value="PyrdxlP-dep_Trfase_major"/>
</dbReference>
<dbReference type="Gene3D" id="3.90.1150.10">
    <property type="entry name" value="Aspartate Aminotransferase, domain 1"/>
    <property type="match status" value="1"/>
</dbReference>
<dbReference type="InterPro" id="IPR015422">
    <property type="entry name" value="PyrdxlP-dep_Trfase_small"/>
</dbReference>
<dbReference type="SUPFAM" id="SSF53383">
    <property type="entry name" value="PLP-dependent transferases"/>
    <property type="match status" value="1"/>
</dbReference>
<dbReference type="OrthoDB" id="250246at2"/>
<evidence type="ECO:0000313" key="3">
    <source>
        <dbReference type="EMBL" id="QES18206.1"/>
    </source>
</evidence>
<feature type="domain" description="Aminotransferase class V" evidence="2">
    <location>
        <begin position="72"/>
        <end position="378"/>
    </location>
</feature>
<dbReference type="EMBL" id="CP029194">
    <property type="protein sequence ID" value="QES18206.1"/>
    <property type="molecule type" value="Genomic_DNA"/>
</dbReference>
<protein>
    <submittedName>
        <fullName evidence="3">Aminotransferase</fullName>
    </submittedName>
</protein>
<dbReference type="PANTHER" id="PTHR43092:SF2">
    <property type="entry name" value="HERCYNYLCYSTEINE SULFOXIDE LYASE"/>
    <property type="match status" value="1"/>
</dbReference>
<dbReference type="PANTHER" id="PTHR43092">
    <property type="entry name" value="L-CYSTEINE DESULFHYDRASE"/>
    <property type="match status" value="1"/>
</dbReference>
<keyword evidence="3" id="KW-0032">Aminotransferase</keyword>
<dbReference type="RefSeq" id="WP_150264031.1">
    <property type="nucleotide sequence ID" value="NZ_CP029194.1"/>
</dbReference>
<sequence length="391" mass="41132">MTTSGAAARDVQDPRRGEFPGGAELFRLDPAVAHLNHGSFGAVPLPVAEAQRRLAEEAMADPDAFFVGVPDRIAAARARVAAHLGADPDGIAFVANATEAANLALDALRLNPGDEILVTDHGYGTVVAAAARRARTAVVSLDPGLPDEDAVTEAVLAALTPRTRVALLDRISSPTARPLATPRLLAALRERGITTVVDGAHAPGMLAEPLAGEPDLWFGNLHKWAYAPAGSAVLAVAPAHRARVAPPVPSWEDDRGFPRAVEFRATVDYTGWLAAPEGLDLIAGLGAARVRAHNAELVCHGAELLEEIPGVTALPYGEGLAMRSLRLPAGLARTKQEATALREEIAARFGCRVLIWNRSGGGGIRISGQIYNRPEEYARLTAGLRDLLARG</sequence>
<evidence type="ECO:0000256" key="1">
    <source>
        <dbReference type="ARBA" id="ARBA00022898"/>
    </source>
</evidence>
<keyword evidence="1" id="KW-0663">Pyridoxal phosphate</keyword>
<proteinExistence type="predicted"/>
<organism evidence="3 4">
    <name type="scientific">Streptomyces venezuelae</name>
    <dbReference type="NCBI Taxonomy" id="54571"/>
    <lineage>
        <taxon>Bacteria</taxon>
        <taxon>Bacillati</taxon>
        <taxon>Actinomycetota</taxon>
        <taxon>Actinomycetes</taxon>
        <taxon>Kitasatosporales</taxon>
        <taxon>Streptomycetaceae</taxon>
        <taxon>Streptomyces</taxon>
    </lineage>
</organism>
<dbReference type="Pfam" id="PF00266">
    <property type="entry name" value="Aminotran_5"/>
    <property type="match status" value="1"/>
</dbReference>
<name>A0A5P2AJP2_STRVZ</name>
<dbReference type="InterPro" id="IPR015424">
    <property type="entry name" value="PyrdxlP-dep_Trfase"/>
</dbReference>
<dbReference type="InterPro" id="IPR000192">
    <property type="entry name" value="Aminotrans_V_dom"/>
</dbReference>
<keyword evidence="3" id="KW-0808">Transferase</keyword>
<dbReference type="Proteomes" id="UP000324106">
    <property type="component" value="Chromosome"/>
</dbReference>
<accession>A0A5P2AJP2</accession>
<dbReference type="GO" id="GO:0008483">
    <property type="term" value="F:transaminase activity"/>
    <property type="evidence" value="ECO:0007669"/>
    <property type="project" value="UniProtKB-KW"/>
</dbReference>
<dbReference type="Gene3D" id="3.40.640.10">
    <property type="entry name" value="Type I PLP-dependent aspartate aminotransferase-like (Major domain)"/>
    <property type="match status" value="1"/>
</dbReference>
<gene>
    <name evidence="3" type="ORF">DEJ46_03070</name>
</gene>
<dbReference type="AlphaFoldDB" id="A0A5P2AJP2"/>
<evidence type="ECO:0000313" key="4">
    <source>
        <dbReference type="Proteomes" id="UP000324106"/>
    </source>
</evidence>
<reference evidence="3 4" key="1">
    <citation type="submission" date="2018-05" db="EMBL/GenBank/DDBJ databases">
        <title>Streptomyces venezuelae.</title>
        <authorList>
            <person name="Kim W."/>
            <person name="Lee N."/>
            <person name="Cho B.-K."/>
        </authorList>
    </citation>
    <scope>NUCLEOTIDE SEQUENCE [LARGE SCALE GENOMIC DNA]</scope>
    <source>
        <strain evidence="3 4">ATCC 15068</strain>
    </source>
</reference>
<evidence type="ECO:0000259" key="2">
    <source>
        <dbReference type="Pfam" id="PF00266"/>
    </source>
</evidence>